<dbReference type="Proteomes" id="UP000634136">
    <property type="component" value="Unassembled WGS sequence"/>
</dbReference>
<protein>
    <submittedName>
        <fullName evidence="1">Uncharacterized protein</fullName>
    </submittedName>
</protein>
<evidence type="ECO:0000313" key="1">
    <source>
        <dbReference type="EMBL" id="KAF7817622.1"/>
    </source>
</evidence>
<sequence length="335" mass="35855">MPRVPSTLSNSSIISRVSSRVSVSVAMATSNLIDLRSYSEGRTPESSRLHQRPLLWGKAVIGGESGKTKGIKVEKLWESLKSSSLELQAVVTDPLPDLVTMMIFFRNGILDFKDSKITAFFPNCSLPLFPPTFSKQIAALSNSISSPATELCNLASSPTFKGSEAKSESTTPMSPPLSDLSVASLLKAQEPSFTTDCSDNAAAANSQKEGPINSQLLSPSSLAGDASRYLLVHSTATAQYTCFIVSVIAVPSTLSNSSIISSVSSRVSVSVAVDTSDLIDLRSIVFLRRELAPEMGKIMKTLFAIKSGRLLRRTNSRIKRASSASIALGKSCNRR</sequence>
<evidence type="ECO:0000313" key="2">
    <source>
        <dbReference type="Proteomes" id="UP000634136"/>
    </source>
</evidence>
<dbReference type="EMBL" id="JAAIUW010000009">
    <property type="protein sequence ID" value="KAF7817622.1"/>
    <property type="molecule type" value="Genomic_DNA"/>
</dbReference>
<comment type="caution">
    <text evidence="1">The sequence shown here is derived from an EMBL/GenBank/DDBJ whole genome shotgun (WGS) entry which is preliminary data.</text>
</comment>
<proteinExistence type="predicted"/>
<organism evidence="1 2">
    <name type="scientific">Senna tora</name>
    <dbReference type="NCBI Taxonomy" id="362788"/>
    <lineage>
        <taxon>Eukaryota</taxon>
        <taxon>Viridiplantae</taxon>
        <taxon>Streptophyta</taxon>
        <taxon>Embryophyta</taxon>
        <taxon>Tracheophyta</taxon>
        <taxon>Spermatophyta</taxon>
        <taxon>Magnoliopsida</taxon>
        <taxon>eudicotyledons</taxon>
        <taxon>Gunneridae</taxon>
        <taxon>Pentapetalae</taxon>
        <taxon>rosids</taxon>
        <taxon>fabids</taxon>
        <taxon>Fabales</taxon>
        <taxon>Fabaceae</taxon>
        <taxon>Caesalpinioideae</taxon>
        <taxon>Cassia clade</taxon>
        <taxon>Senna</taxon>
    </lineage>
</organism>
<keyword evidence="2" id="KW-1185">Reference proteome</keyword>
<reference evidence="1" key="1">
    <citation type="submission" date="2020-09" db="EMBL/GenBank/DDBJ databases">
        <title>Genome-Enabled Discovery of Anthraquinone Biosynthesis in Senna tora.</title>
        <authorList>
            <person name="Kang S.-H."/>
            <person name="Pandey R.P."/>
            <person name="Lee C.-M."/>
            <person name="Sim J.-S."/>
            <person name="Jeong J.-T."/>
            <person name="Choi B.-S."/>
            <person name="Jung M."/>
            <person name="Ginzburg D."/>
            <person name="Zhao K."/>
            <person name="Won S.Y."/>
            <person name="Oh T.-J."/>
            <person name="Yu Y."/>
            <person name="Kim N.-H."/>
            <person name="Lee O.R."/>
            <person name="Lee T.-H."/>
            <person name="Bashyal P."/>
            <person name="Kim T.-S."/>
            <person name="Lee W.-H."/>
            <person name="Kawkins C."/>
            <person name="Kim C.-K."/>
            <person name="Kim J.S."/>
            <person name="Ahn B.O."/>
            <person name="Rhee S.Y."/>
            <person name="Sohng J.K."/>
        </authorList>
    </citation>
    <scope>NUCLEOTIDE SEQUENCE</scope>
    <source>
        <tissue evidence="1">Leaf</tissue>
    </source>
</reference>
<dbReference type="AlphaFoldDB" id="A0A834TB30"/>
<gene>
    <name evidence="1" type="ORF">G2W53_031591</name>
</gene>
<name>A0A834TB30_9FABA</name>
<accession>A0A834TB30</accession>